<evidence type="ECO:0000259" key="3">
    <source>
        <dbReference type="Pfam" id="PF00710"/>
    </source>
</evidence>
<dbReference type="InterPro" id="IPR027474">
    <property type="entry name" value="L-asparaginase_N"/>
</dbReference>
<protein>
    <submittedName>
        <fullName evidence="4">Asparaginase</fullName>
    </submittedName>
</protein>
<evidence type="ECO:0000256" key="1">
    <source>
        <dbReference type="PIRSR" id="PIRSR001220-1"/>
    </source>
</evidence>
<comment type="caution">
    <text evidence="4">The sequence shown here is derived from an EMBL/GenBank/DDBJ whole genome shotgun (WGS) entry which is preliminary data.</text>
</comment>
<accession>A0A2H0V759</accession>
<dbReference type="InterPro" id="IPR006034">
    <property type="entry name" value="Asparaginase/glutaminase-like"/>
</dbReference>
<organism evidence="4 5">
    <name type="scientific">Candidatus Falkowbacteria bacterium CG10_big_fil_rev_8_21_14_0_10_37_6</name>
    <dbReference type="NCBI Taxonomy" id="1974563"/>
    <lineage>
        <taxon>Bacteria</taxon>
        <taxon>Candidatus Falkowiibacteriota</taxon>
    </lineage>
</organism>
<dbReference type="EMBL" id="PFAN01000086">
    <property type="protein sequence ID" value="PIR94892.1"/>
    <property type="molecule type" value="Genomic_DNA"/>
</dbReference>
<dbReference type="PROSITE" id="PS51732">
    <property type="entry name" value="ASN_GLN_ASE_3"/>
    <property type="match status" value="1"/>
</dbReference>
<dbReference type="InterPro" id="IPR036152">
    <property type="entry name" value="Asp/glu_Ase-like_sf"/>
</dbReference>
<feature type="domain" description="L-asparaginase N-terminal" evidence="3">
    <location>
        <begin position="2"/>
        <end position="147"/>
    </location>
</feature>
<evidence type="ECO:0000313" key="5">
    <source>
        <dbReference type="Proteomes" id="UP000228614"/>
    </source>
</evidence>
<proteinExistence type="predicted"/>
<name>A0A2H0V759_9BACT</name>
<feature type="active site" description="O-isoaspartyl threonine intermediate" evidence="1">
    <location>
        <position position="11"/>
    </location>
</feature>
<feature type="binding site" evidence="2">
    <location>
        <position position="57"/>
    </location>
    <ligand>
        <name>substrate</name>
    </ligand>
</feature>
<dbReference type="SUPFAM" id="SSF53774">
    <property type="entry name" value="Glutaminase/Asparaginase"/>
    <property type="match status" value="1"/>
</dbReference>
<gene>
    <name evidence="4" type="ORF">COT95_01770</name>
</gene>
<dbReference type="PIRSF" id="PIRSF001220">
    <property type="entry name" value="L-ASNase_gatD"/>
    <property type="match status" value="1"/>
</dbReference>
<dbReference type="Pfam" id="PF00710">
    <property type="entry name" value="Asparaginase"/>
    <property type="match status" value="1"/>
</dbReference>
<dbReference type="PIRSF" id="PIRSF500176">
    <property type="entry name" value="L_ASNase"/>
    <property type="match status" value="1"/>
</dbReference>
<dbReference type="Gene3D" id="3.40.50.1170">
    <property type="entry name" value="L-asparaginase, N-terminal domain"/>
    <property type="match status" value="1"/>
</dbReference>
<dbReference type="PRINTS" id="PR00139">
    <property type="entry name" value="ASNGLNASE"/>
</dbReference>
<evidence type="ECO:0000313" key="4">
    <source>
        <dbReference type="EMBL" id="PIR94892.1"/>
    </source>
</evidence>
<feature type="binding site" evidence="2">
    <location>
        <begin position="86"/>
        <end position="87"/>
    </location>
    <ligand>
        <name>substrate</name>
    </ligand>
</feature>
<dbReference type="AlphaFoldDB" id="A0A2H0V759"/>
<dbReference type="Proteomes" id="UP000228614">
    <property type="component" value="Unassembled WGS sequence"/>
</dbReference>
<dbReference type="GO" id="GO:0004067">
    <property type="term" value="F:asparaginase activity"/>
    <property type="evidence" value="ECO:0007669"/>
    <property type="project" value="UniProtKB-UniRule"/>
</dbReference>
<dbReference type="InterPro" id="IPR037152">
    <property type="entry name" value="L-asparaginase_N_sf"/>
</dbReference>
<reference evidence="5" key="1">
    <citation type="submission" date="2017-09" db="EMBL/GenBank/DDBJ databases">
        <title>Depth-based differentiation of microbial function through sediment-hosted aquifers and enrichment of novel symbionts in the deep terrestrial subsurface.</title>
        <authorList>
            <person name="Probst A.J."/>
            <person name="Ladd B."/>
            <person name="Jarett J.K."/>
            <person name="Geller-Mcgrath D.E."/>
            <person name="Sieber C.M.K."/>
            <person name="Emerson J.B."/>
            <person name="Anantharaman K."/>
            <person name="Thomas B.C."/>
            <person name="Malmstrom R."/>
            <person name="Stieglmeier M."/>
            <person name="Klingl A."/>
            <person name="Woyke T."/>
            <person name="Ryan C.M."/>
            <person name="Banfield J.F."/>
        </authorList>
    </citation>
    <scope>NUCLEOTIDE SEQUENCE [LARGE SCALE GENOMIC DNA]</scope>
</reference>
<sequence length="155" mass="17226">MKINFIQTGGTIDKDYIAGANNHGYNFVIDKPASEMILKKIKPNFDYSVESISKKDSLDLTNEDRNKILLFCRKSLAKKIIITHGTDTILQTAEKLSVIADKTIVLTGAMRPASCNDSDAAFNIGVAVGGIQNLKYGIYIAMRGIIYSWQDYRNN</sequence>
<evidence type="ECO:0000256" key="2">
    <source>
        <dbReference type="PIRSR" id="PIRSR001220-2"/>
    </source>
</evidence>